<dbReference type="Gene3D" id="3.40.50.1820">
    <property type="entry name" value="alpha/beta hydrolase"/>
    <property type="match status" value="1"/>
</dbReference>
<evidence type="ECO:0000313" key="1">
    <source>
        <dbReference type="EMBL" id="GFO85003.1"/>
    </source>
</evidence>
<organism evidence="1 2">
    <name type="scientific">Anaerostipes butyraticus</name>
    <dbReference type="NCBI Taxonomy" id="645466"/>
    <lineage>
        <taxon>Bacteria</taxon>
        <taxon>Bacillati</taxon>
        <taxon>Bacillota</taxon>
        <taxon>Clostridia</taxon>
        <taxon>Lachnospirales</taxon>
        <taxon>Lachnospiraceae</taxon>
        <taxon>Anaerostipes</taxon>
    </lineage>
</organism>
<sequence>MGSVATWRTFEYCLDYFRYFMPSSGSLTTDGDYMASIVEKSGHDWNDFFIFAASGTDDFAYSSFKQQIDAMREEDVFHYADNETEGNLYFLEQEGGTHNGRYAEQYFYNGLCWIWNE</sequence>
<name>A0A916Q5X6_9FIRM</name>
<comment type="caution">
    <text evidence="1">The sequence shown here is derived from an EMBL/GenBank/DDBJ whole genome shotgun (WGS) entry which is preliminary data.</text>
</comment>
<dbReference type="Proteomes" id="UP000613208">
    <property type="component" value="Unassembled WGS sequence"/>
</dbReference>
<dbReference type="RefSeq" id="WP_201310705.1">
    <property type="nucleotide sequence ID" value="NZ_BLYI01000027.1"/>
</dbReference>
<evidence type="ECO:0000313" key="2">
    <source>
        <dbReference type="Proteomes" id="UP000613208"/>
    </source>
</evidence>
<reference evidence="1" key="1">
    <citation type="submission" date="2020-06" db="EMBL/GenBank/DDBJ databases">
        <title>Characterization of fructooligosaccharide metabolism and fructooligosaccharide-degrading enzymes in human commensal butyrate producers.</title>
        <authorList>
            <person name="Tanno H."/>
            <person name="Fujii T."/>
            <person name="Hirano K."/>
            <person name="Maeno S."/>
            <person name="Tonozuka T."/>
            <person name="Sakamoto M."/>
            <person name="Ohkuma M."/>
            <person name="Tochio T."/>
            <person name="Endo A."/>
        </authorList>
    </citation>
    <scope>NUCLEOTIDE SEQUENCE</scope>
    <source>
        <strain evidence="1">JCM 17466</strain>
    </source>
</reference>
<accession>A0A916Q5X6</accession>
<keyword evidence="2" id="KW-1185">Reference proteome</keyword>
<proteinExistence type="predicted"/>
<dbReference type="EMBL" id="BLYI01000027">
    <property type="protein sequence ID" value="GFO85003.1"/>
    <property type="molecule type" value="Genomic_DNA"/>
</dbReference>
<dbReference type="AlphaFoldDB" id="A0A916Q5X6"/>
<dbReference type="InterPro" id="IPR029058">
    <property type="entry name" value="AB_hydrolase_fold"/>
</dbReference>
<protein>
    <submittedName>
        <fullName evidence="1">Uncharacterized protein</fullName>
    </submittedName>
</protein>
<gene>
    <name evidence="1" type="ORF">ANBU17_13500</name>
</gene>